<dbReference type="AlphaFoldDB" id="X1EAY8"/>
<feature type="non-terminal residue" evidence="1">
    <location>
        <position position="77"/>
    </location>
</feature>
<evidence type="ECO:0000313" key="1">
    <source>
        <dbReference type="EMBL" id="GAH14314.1"/>
    </source>
</evidence>
<proteinExistence type="predicted"/>
<protein>
    <submittedName>
        <fullName evidence="1">Uncharacterized protein</fullName>
    </submittedName>
</protein>
<accession>X1EAY8</accession>
<reference evidence="1" key="1">
    <citation type="journal article" date="2014" name="Front. Microbiol.">
        <title>High frequency of phylogenetically diverse reductive dehalogenase-homologous genes in deep subseafloor sedimentary metagenomes.</title>
        <authorList>
            <person name="Kawai M."/>
            <person name="Futagami T."/>
            <person name="Toyoda A."/>
            <person name="Takaki Y."/>
            <person name="Nishi S."/>
            <person name="Hori S."/>
            <person name="Arai W."/>
            <person name="Tsubouchi T."/>
            <person name="Morono Y."/>
            <person name="Uchiyama I."/>
            <person name="Ito T."/>
            <person name="Fujiyama A."/>
            <person name="Inagaki F."/>
            <person name="Takami H."/>
        </authorList>
    </citation>
    <scope>NUCLEOTIDE SEQUENCE</scope>
    <source>
        <strain evidence="1">Expedition CK06-06</strain>
    </source>
</reference>
<name>X1EAY8_9ZZZZ</name>
<organism evidence="1">
    <name type="scientific">marine sediment metagenome</name>
    <dbReference type="NCBI Taxonomy" id="412755"/>
    <lineage>
        <taxon>unclassified sequences</taxon>
        <taxon>metagenomes</taxon>
        <taxon>ecological metagenomes</taxon>
    </lineage>
</organism>
<sequence length="77" mass="9397">MADRLKDMFFTNSTINQFADIIRQYHPEFNKDRFVNLVFNDEWNSKELKEKMYHTTICLHEVLPENYKQTLDILLKI</sequence>
<dbReference type="EMBL" id="BART01036769">
    <property type="protein sequence ID" value="GAH14314.1"/>
    <property type="molecule type" value="Genomic_DNA"/>
</dbReference>
<comment type="caution">
    <text evidence="1">The sequence shown here is derived from an EMBL/GenBank/DDBJ whole genome shotgun (WGS) entry which is preliminary data.</text>
</comment>
<gene>
    <name evidence="1" type="ORF">S01H4_61848</name>
</gene>